<sequence>MRKSGRNWSFWFEKKGIPRPMEYRYLFLCLRLASENVLSGPGEKESLGSDGNASFLSDRFSGADLGD</sequence>
<reference evidence="2 3" key="1">
    <citation type="journal article" date="2024" name="G3 (Bethesda)">
        <title>Genome assembly of Hibiscus sabdariffa L. provides insights into metabolisms of medicinal natural products.</title>
        <authorList>
            <person name="Kim T."/>
        </authorList>
    </citation>
    <scope>NUCLEOTIDE SEQUENCE [LARGE SCALE GENOMIC DNA]</scope>
    <source>
        <strain evidence="2">TK-2024</strain>
        <tissue evidence="2">Old leaves</tissue>
    </source>
</reference>
<accession>A0ABR2TYB1</accession>
<evidence type="ECO:0000256" key="1">
    <source>
        <dbReference type="SAM" id="MobiDB-lite"/>
    </source>
</evidence>
<dbReference type="Proteomes" id="UP001396334">
    <property type="component" value="Unassembled WGS sequence"/>
</dbReference>
<dbReference type="EMBL" id="JBBPBN010000004">
    <property type="protein sequence ID" value="KAK9042389.1"/>
    <property type="molecule type" value="Genomic_DNA"/>
</dbReference>
<organism evidence="2 3">
    <name type="scientific">Hibiscus sabdariffa</name>
    <name type="common">roselle</name>
    <dbReference type="NCBI Taxonomy" id="183260"/>
    <lineage>
        <taxon>Eukaryota</taxon>
        <taxon>Viridiplantae</taxon>
        <taxon>Streptophyta</taxon>
        <taxon>Embryophyta</taxon>
        <taxon>Tracheophyta</taxon>
        <taxon>Spermatophyta</taxon>
        <taxon>Magnoliopsida</taxon>
        <taxon>eudicotyledons</taxon>
        <taxon>Gunneridae</taxon>
        <taxon>Pentapetalae</taxon>
        <taxon>rosids</taxon>
        <taxon>malvids</taxon>
        <taxon>Malvales</taxon>
        <taxon>Malvaceae</taxon>
        <taxon>Malvoideae</taxon>
        <taxon>Hibiscus</taxon>
    </lineage>
</organism>
<comment type="caution">
    <text evidence="2">The sequence shown here is derived from an EMBL/GenBank/DDBJ whole genome shotgun (WGS) entry which is preliminary data.</text>
</comment>
<feature type="region of interest" description="Disordered" evidence="1">
    <location>
        <begin position="41"/>
        <end position="67"/>
    </location>
</feature>
<gene>
    <name evidence="2" type="ORF">V6N11_017464</name>
</gene>
<name>A0ABR2TYB1_9ROSI</name>
<protein>
    <submittedName>
        <fullName evidence="2">Uncharacterized protein</fullName>
    </submittedName>
</protein>
<proteinExistence type="predicted"/>
<evidence type="ECO:0000313" key="2">
    <source>
        <dbReference type="EMBL" id="KAK9042389.1"/>
    </source>
</evidence>
<keyword evidence="3" id="KW-1185">Reference proteome</keyword>
<evidence type="ECO:0000313" key="3">
    <source>
        <dbReference type="Proteomes" id="UP001396334"/>
    </source>
</evidence>